<dbReference type="InterPro" id="IPR050266">
    <property type="entry name" value="AB_hydrolase_sf"/>
</dbReference>
<comment type="caution">
    <text evidence="2">The sequence shown here is derived from an EMBL/GenBank/DDBJ whole genome shotgun (WGS) entry which is preliminary data.</text>
</comment>
<evidence type="ECO:0000313" key="2">
    <source>
        <dbReference type="EMBL" id="MDH6196686.1"/>
    </source>
</evidence>
<dbReference type="Pfam" id="PF12697">
    <property type="entry name" value="Abhydrolase_6"/>
    <property type="match status" value="1"/>
</dbReference>
<dbReference type="Gene3D" id="3.40.50.1820">
    <property type="entry name" value="alpha/beta hydrolase"/>
    <property type="match status" value="1"/>
</dbReference>
<keyword evidence="3" id="KW-1185">Reference proteome</keyword>
<dbReference type="GO" id="GO:0016787">
    <property type="term" value="F:hydrolase activity"/>
    <property type="evidence" value="ECO:0007669"/>
    <property type="project" value="UniProtKB-KW"/>
</dbReference>
<evidence type="ECO:0000313" key="3">
    <source>
        <dbReference type="Proteomes" id="UP001160130"/>
    </source>
</evidence>
<reference evidence="2 3" key="1">
    <citation type="submission" date="2023-04" db="EMBL/GenBank/DDBJ databases">
        <title>Forest soil microbial communities from Buena Vista Peninsula, Colon Province, Panama.</title>
        <authorList>
            <person name="Bouskill N."/>
        </authorList>
    </citation>
    <scope>NUCLEOTIDE SEQUENCE [LARGE SCALE GENOMIC DNA]</scope>
    <source>
        <strain evidence="2 3">AC80</strain>
    </source>
</reference>
<protein>
    <submittedName>
        <fullName evidence="2">Lipase</fullName>
        <ecNumber evidence="2">3.1.1.-</ecNumber>
    </submittedName>
</protein>
<proteinExistence type="predicted"/>
<evidence type="ECO:0000259" key="1">
    <source>
        <dbReference type="Pfam" id="PF12697"/>
    </source>
</evidence>
<organism evidence="2 3">
    <name type="scientific">Mycolicibacterium frederiksbergense</name>
    <dbReference type="NCBI Taxonomy" id="117567"/>
    <lineage>
        <taxon>Bacteria</taxon>
        <taxon>Bacillati</taxon>
        <taxon>Actinomycetota</taxon>
        <taxon>Actinomycetes</taxon>
        <taxon>Mycobacteriales</taxon>
        <taxon>Mycobacteriaceae</taxon>
        <taxon>Mycolicibacterium</taxon>
    </lineage>
</organism>
<dbReference type="InterPro" id="IPR000073">
    <property type="entry name" value="AB_hydrolase_1"/>
</dbReference>
<dbReference type="SUPFAM" id="SSF53474">
    <property type="entry name" value="alpha/beta-Hydrolases"/>
    <property type="match status" value="1"/>
</dbReference>
<dbReference type="EMBL" id="JARXVE010000005">
    <property type="protein sequence ID" value="MDH6196686.1"/>
    <property type="molecule type" value="Genomic_DNA"/>
</dbReference>
<keyword evidence="2" id="KW-0378">Hydrolase</keyword>
<dbReference type="PANTHER" id="PTHR43798">
    <property type="entry name" value="MONOACYLGLYCEROL LIPASE"/>
    <property type="match status" value="1"/>
</dbReference>
<accession>A0ABT6L164</accession>
<gene>
    <name evidence="2" type="ORF">M2272_003339</name>
</gene>
<dbReference type="InterPro" id="IPR029058">
    <property type="entry name" value="AB_hydrolase_fold"/>
</dbReference>
<dbReference type="Proteomes" id="UP001160130">
    <property type="component" value="Unassembled WGS sequence"/>
</dbReference>
<feature type="domain" description="AB hydrolase-1" evidence="1">
    <location>
        <begin position="22"/>
        <end position="253"/>
    </location>
</feature>
<dbReference type="PANTHER" id="PTHR43798:SF33">
    <property type="entry name" value="HYDROLASE, PUTATIVE (AFU_ORTHOLOGUE AFUA_2G14860)-RELATED"/>
    <property type="match status" value="1"/>
</dbReference>
<dbReference type="EC" id="3.1.1.-" evidence="2"/>
<name>A0ABT6L164_9MYCO</name>
<sequence length="260" mass="28285">MNGMSAEKLHVHRYGPAQPPRLLLIHGLTGHGQRWKTLAEQHLPDVAVLAPDLLGHGRSSWAAPWTLDANVAALSSLLERPALVVGHSFGAAVALNLAAAHPDLVSGLVLLDPAVELDGQWMREIADNMMASPDYPDPDEARAEKVHGSWGEVAATELDRELDEHLIELAGGRYGWRISIPAMMAYWSELARPVALPRKGTPTVLVRATRTHPPYARDELISALATRLGSDFALADWDCDHMVAQAKPAETAKLIREQLA</sequence>